<feature type="transmembrane region" description="Helical" evidence="1">
    <location>
        <begin position="29"/>
        <end position="48"/>
    </location>
</feature>
<dbReference type="NCBIfam" id="TIGR02595">
    <property type="entry name" value="PEP_CTERM"/>
    <property type="match status" value="1"/>
</dbReference>
<reference evidence="3" key="1">
    <citation type="submission" date="2006-05" db="EMBL/GenBank/DDBJ databases">
        <title>Annotation of the draft genome assembly of Desulfuromonas acetoxidans DSM 684.</title>
        <authorList>
            <consortium name="US DOE Joint Genome Institute (JGI-ORNL)"/>
            <person name="Larimer F."/>
            <person name="Land M."/>
            <person name="Hauser L."/>
        </authorList>
    </citation>
    <scope>NUCLEOTIDE SEQUENCE [LARGE SCALE GENOMIC DNA]</scope>
    <source>
        <strain evidence="3">DSM 684</strain>
    </source>
</reference>
<keyword evidence="1" id="KW-0472">Membrane</keyword>
<keyword evidence="1" id="KW-0812">Transmembrane</keyword>
<feature type="domain" description="Ice-binding protein C-terminal" evidence="2">
    <location>
        <begin position="252"/>
        <end position="272"/>
    </location>
</feature>
<proteinExistence type="predicted"/>
<dbReference type="Gene3D" id="2.60.120.260">
    <property type="entry name" value="Galactose-binding domain-like"/>
    <property type="match status" value="1"/>
</dbReference>
<evidence type="ECO:0000259" key="2">
    <source>
        <dbReference type="Pfam" id="PF07589"/>
    </source>
</evidence>
<dbReference type="Pfam" id="PF07589">
    <property type="entry name" value="PEP-CTERM"/>
    <property type="match status" value="1"/>
</dbReference>
<comment type="caution">
    <text evidence="3">The sequence shown here is derived from an EMBL/GenBank/DDBJ whole genome shotgun (WGS) entry which is preliminary data.</text>
</comment>
<name>Q1K294_DESA6</name>
<dbReference type="AlphaFoldDB" id="Q1K294"/>
<evidence type="ECO:0000313" key="3">
    <source>
        <dbReference type="EMBL" id="EAT16545.1"/>
    </source>
</evidence>
<protein>
    <recommendedName>
        <fullName evidence="2">Ice-binding protein C-terminal domain-containing protein</fullName>
    </recommendedName>
</protein>
<dbReference type="InterPro" id="IPR013424">
    <property type="entry name" value="Ice-binding_C"/>
</dbReference>
<dbReference type="Proteomes" id="UP000005695">
    <property type="component" value="Unassembled WGS sequence"/>
</dbReference>
<evidence type="ECO:0000256" key="1">
    <source>
        <dbReference type="SAM" id="Phobius"/>
    </source>
</evidence>
<gene>
    <name evidence="3" type="ORF">Dace_2640</name>
</gene>
<organism evidence="3 4">
    <name type="scientific">Desulfuromonas acetoxidans (strain DSM 684 / 11070)</name>
    <dbReference type="NCBI Taxonomy" id="281689"/>
    <lineage>
        <taxon>Bacteria</taxon>
        <taxon>Pseudomonadati</taxon>
        <taxon>Thermodesulfobacteriota</taxon>
        <taxon>Desulfuromonadia</taxon>
        <taxon>Desulfuromonadales</taxon>
        <taxon>Desulfuromonadaceae</taxon>
        <taxon>Desulfuromonas</taxon>
    </lineage>
</organism>
<reference evidence="3" key="2">
    <citation type="submission" date="2006-05" db="EMBL/GenBank/DDBJ databases">
        <title>Sequencing of the draft genome and assembly of Desulfuromonas acetoxidans DSM 684.</title>
        <authorList>
            <consortium name="US DOE Joint Genome Institute (JGI-PGF)"/>
            <person name="Copeland A."/>
            <person name="Lucas S."/>
            <person name="Lapidus A."/>
            <person name="Barry K."/>
            <person name="Detter J.C."/>
            <person name="Glavina del Rio T."/>
            <person name="Hammon N."/>
            <person name="Israni S."/>
            <person name="Dalin E."/>
            <person name="Tice H."/>
            <person name="Bruce D."/>
            <person name="Pitluck S."/>
            <person name="Richardson P."/>
        </authorList>
    </citation>
    <scope>NUCLEOTIDE SEQUENCE [LARGE SCALE GENOMIC DNA]</scope>
    <source>
        <strain evidence="3">DSM 684</strain>
    </source>
</reference>
<accession>Q1K294</accession>
<sequence length="281" mass="30742">MLDFEIFNFLQNLSRCYITVLTDIFSIPIFIYINFIFTVSFFLCNVYFLRKASRCTQSIFLILISCLLGNLLEKGKAMKTFFATCIMLLGLTATTAGAMSFTLYGDAVSNIDSYPATSVSLTSELNGLVTDLNVQIELGDADSGETFWKNINLWIEHNGVSASLMSQGGSNFFDGFFDVIFDDAAHSLISYDFTSMNAEGSFQAPDSLSIFNGLDLAGEWTLVFLDTYLPGDGTDLLSWSLTGTMAESTTQPVPEPATMILIGIGFLGLVTFKKAKNTGSC</sequence>
<dbReference type="EMBL" id="AAEW02000004">
    <property type="protein sequence ID" value="EAT16545.1"/>
    <property type="molecule type" value="Genomic_DNA"/>
</dbReference>
<keyword evidence="1" id="KW-1133">Transmembrane helix</keyword>
<keyword evidence="4" id="KW-1185">Reference proteome</keyword>
<feature type="transmembrane region" description="Helical" evidence="1">
    <location>
        <begin position="78"/>
        <end position="104"/>
    </location>
</feature>
<evidence type="ECO:0000313" key="4">
    <source>
        <dbReference type="Proteomes" id="UP000005695"/>
    </source>
</evidence>